<accession>A0A0F9D250</accession>
<proteinExistence type="predicted"/>
<evidence type="ECO:0000313" key="1">
    <source>
        <dbReference type="EMBL" id="KKL11866.1"/>
    </source>
</evidence>
<dbReference type="AlphaFoldDB" id="A0A0F9D250"/>
<reference evidence="1" key="1">
    <citation type="journal article" date="2015" name="Nature">
        <title>Complex archaea that bridge the gap between prokaryotes and eukaryotes.</title>
        <authorList>
            <person name="Spang A."/>
            <person name="Saw J.H."/>
            <person name="Jorgensen S.L."/>
            <person name="Zaremba-Niedzwiedzka K."/>
            <person name="Martijn J."/>
            <person name="Lind A.E."/>
            <person name="van Eijk R."/>
            <person name="Schleper C."/>
            <person name="Guy L."/>
            <person name="Ettema T.J."/>
        </authorList>
    </citation>
    <scope>NUCLEOTIDE SEQUENCE</scope>
</reference>
<organism evidence="1">
    <name type="scientific">marine sediment metagenome</name>
    <dbReference type="NCBI Taxonomy" id="412755"/>
    <lineage>
        <taxon>unclassified sequences</taxon>
        <taxon>metagenomes</taxon>
        <taxon>ecological metagenomes</taxon>
    </lineage>
</organism>
<protein>
    <submittedName>
        <fullName evidence="1">Uncharacterized protein</fullName>
    </submittedName>
</protein>
<dbReference type="EMBL" id="LAZR01041488">
    <property type="protein sequence ID" value="KKL11866.1"/>
    <property type="molecule type" value="Genomic_DNA"/>
</dbReference>
<sequence length="361" mass="39299">DGVDQAKDFTLAAHEGGATGSNAILSSVVFYRSASGGDALTDAVTTSLYNSTKGKLCADMSGAELTNRVGCWDMTEDGGPYVDSQGSNDLTGINTPTRDAGLVERSDSGMSVHGIAASTQRLTLADNADLSKIADFHMVYDPDLRAIRIFVVRSNQTLPDVCMVFFIDRPADEAWVQHRYYSTAFASCSTLVRVAAGDWKIYTGGQTGHVYKLESTTINDDGVYFYNGFTTPELAFNAPRGKKRYDHNRLIMRLLGSEVIQENVFIDGVPVSGGFSLVDENGNNVVDENGNQVVGYEFDSFTFTLDAAVALQRANRLQDAKHSTGKAGIRIQSEIFNDVINEKMFISQILYDHTPQGVQTD</sequence>
<comment type="caution">
    <text evidence="1">The sequence shown here is derived from an EMBL/GenBank/DDBJ whole genome shotgun (WGS) entry which is preliminary data.</text>
</comment>
<gene>
    <name evidence="1" type="ORF">LCGC14_2541500</name>
</gene>
<name>A0A0F9D250_9ZZZZ</name>
<feature type="non-terminal residue" evidence="1">
    <location>
        <position position="1"/>
    </location>
</feature>